<organism evidence="1 2">
    <name type="scientific">Bionectria ochroleuca</name>
    <name type="common">Gliocladium roseum</name>
    <dbReference type="NCBI Taxonomy" id="29856"/>
    <lineage>
        <taxon>Eukaryota</taxon>
        <taxon>Fungi</taxon>
        <taxon>Dikarya</taxon>
        <taxon>Ascomycota</taxon>
        <taxon>Pezizomycotina</taxon>
        <taxon>Sordariomycetes</taxon>
        <taxon>Hypocreomycetidae</taxon>
        <taxon>Hypocreales</taxon>
        <taxon>Bionectriaceae</taxon>
        <taxon>Clonostachys</taxon>
    </lineage>
</organism>
<dbReference type="PANTHER" id="PTHR10039">
    <property type="entry name" value="AMELOGENIN"/>
    <property type="match status" value="1"/>
</dbReference>
<protein>
    <submittedName>
        <fullName evidence="1">Uncharacterized protein</fullName>
    </submittedName>
</protein>
<gene>
    <name evidence="1" type="ORF">IM811_004382</name>
</gene>
<proteinExistence type="predicted"/>
<dbReference type="PANTHER" id="PTHR10039:SF15">
    <property type="entry name" value="NACHT DOMAIN-CONTAINING PROTEIN"/>
    <property type="match status" value="1"/>
</dbReference>
<accession>A0A8H7N3K4</accession>
<reference evidence="1" key="1">
    <citation type="submission" date="2020-10" db="EMBL/GenBank/DDBJ databases">
        <title>High-Quality Genome Resource of Clonostachys rosea strain S41 by Oxford Nanopore Long-Read Sequencing.</title>
        <authorList>
            <person name="Wang H."/>
        </authorList>
    </citation>
    <scope>NUCLEOTIDE SEQUENCE</scope>
    <source>
        <strain evidence="1">S41</strain>
    </source>
</reference>
<dbReference type="EMBL" id="JADCTT010000012">
    <property type="protein sequence ID" value="KAF9746081.1"/>
    <property type="molecule type" value="Genomic_DNA"/>
</dbReference>
<comment type="caution">
    <text evidence="1">The sequence shown here is derived from an EMBL/GenBank/DDBJ whole genome shotgun (WGS) entry which is preliminary data.</text>
</comment>
<dbReference type="Proteomes" id="UP000616885">
    <property type="component" value="Unassembled WGS sequence"/>
</dbReference>
<evidence type="ECO:0000313" key="2">
    <source>
        <dbReference type="Proteomes" id="UP000616885"/>
    </source>
</evidence>
<dbReference type="AlphaFoldDB" id="A0A8H7N3K4"/>
<sequence length="183" mass="20651">MDRAAVEADIRLFVEREVNRDGSLEYLRTAIVGKIATTAQGMFLWAKMMLEYLKAAVTPRMQLDRLERFPPGLGAVYDTFLTETGPTLSKKELSIRRRLFLLMLDAARALSVEEEMTIALTLRSSRPPDLKDRLIKPLATTRRLGWPLIGWNQGSIRFIHAPVQEFITSHDSGLVAIDLTAPI</sequence>
<evidence type="ECO:0000313" key="1">
    <source>
        <dbReference type="EMBL" id="KAF9746081.1"/>
    </source>
</evidence>
<name>A0A8H7N3K4_BIOOC</name>